<dbReference type="Proteomes" id="UP000789375">
    <property type="component" value="Unassembled WGS sequence"/>
</dbReference>
<dbReference type="PROSITE" id="PS50102">
    <property type="entry name" value="RRM"/>
    <property type="match status" value="1"/>
</dbReference>
<dbReference type="SUPFAM" id="SSF54928">
    <property type="entry name" value="RNA-binding domain, RBD"/>
    <property type="match status" value="1"/>
</dbReference>
<evidence type="ECO:0000259" key="3">
    <source>
        <dbReference type="PROSITE" id="PS50102"/>
    </source>
</evidence>
<evidence type="ECO:0000313" key="4">
    <source>
        <dbReference type="EMBL" id="CAG8510196.1"/>
    </source>
</evidence>
<name>A0A9N8ZXQ1_FUNMO</name>
<dbReference type="PANTHER" id="PTHR32343">
    <property type="entry name" value="SERINE/ARGININE-RICH SPLICING FACTOR"/>
    <property type="match status" value="1"/>
</dbReference>
<dbReference type="EMBL" id="CAJVPP010000762">
    <property type="protein sequence ID" value="CAG8510196.1"/>
    <property type="molecule type" value="Genomic_DNA"/>
</dbReference>
<evidence type="ECO:0000256" key="2">
    <source>
        <dbReference type="SAM" id="MobiDB-lite"/>
    </source>
</evidence>
<evidence type="ECO:0000256" key="1">
    <source>
        <dbReference type="PROSITE-ProRule" id="PRU00176"/>
    </source>
</evidence>
<protein>
    <submittedName>
        <fullName evidence="4">5226_t:CDS:1</fullName>
    </submittedName>
</protein>
<feature type="region of interest" description="Disordered" evidence="2">
    <location>
        <begin position="229"/>
        <end position="257"/>
    </location>
</feature>
<evidence type="ECO:0000313" key="5">
    <source>
        <dbReference type="Proteomes" id="UP000789375"/>
    </source>
</evidence>
<dbReference type="Gene3D" id="3.30.70.330">
    <property type="match status" value="1"/>
</dbReference>
<reference evidence="4" key="1">
    <citation type="submission" date="2021-06" db="EMBL/GenBank/DDBJ databases">
        <authorList>
            <person name="Kallberg Y."/>
            <person name="Tangrot J."/>
            <person name="Rosling A."/>
        </authorList>
    </citation>
    <scope>NUCLEOTIDE SEQUENCE</scope>
    <source>
        <strain evidence="4">87-6 pot B 2015</strain>
    </source>
</reference>
<comment type="caution">
    <text evidence="4">The sequence shown here is derived from an EMBL/GenBank/DDBJ whole genome shotgun (WGS) entry which is preliminary data.</text>
</comment>
<dbReference type="InterPro" id="IPR012677">
    <property type="entry name" value="Nucleotide-bd_a/b_plait_sf"/>
</dbReference>
<keyword evidence="1" id="KW-0694">RNA-binding</keyword>
<dbReference type="Pfam" id="PF00076">
    <property type="entry name" value="RRM_1"/>
    <property type="match status" value="1"/>
</dbReference>
<dbReference type="SMART" id="SM00360">
    <property type="entry name" value="RRM"/>
    <property type="match status" value="1"/>
</dbReference>
<feature type="domain" description="RRM" evidence="3">
    <location>
        <begin position="3"/>
        <end position="78"/>
    </location>
</feature>
<keyword evidence="5" id="KW-1185">Reference proteome</keyword>
<dbReference type="AlphaFoldDB" id="A0A9N8ZXQ1"/>
<accession>A0A9N8ZXQ1</accession>
<proteinExistence type="predicted"/>
<dbReference type="InterPro" id="IPR000504">
    <property type="entry name" value="RRM_dom"/>
</dbReference>
<dbReference type="PANTHER" id="PTHR32343:SF10">
    <property type="entry name" value="RNA-BINDING REGION RNP-1 DOMAIN-CONTAINING PROTEIN"/>
    <property type="match status" value="1"/>
</dbReference>
<sequence length="257" mass="28718">MSKKVIVTDISEKASEKTVKDFFLFCGKIKEFELIKEESSDKQIAYITFEKDTAAKTALMLTNAVICDSQITVKSADDASFGDDIDDSSCTQGQEEKPKAIIFAEILAAGYILQDAIIERGIEFDLKYGVSNCIKQYLAQLQANRTLNLDFVKTIDEKYCLSHTVTSRATDLGNKFAVYEGAKYVINQAQDKAHHFLGTPTGRMIYEYFYTTQQKVADVQVMARKIADEKKNDRNYNPVPSHSHSDVSASNSPISAQ</sequence>
<organism evidence="4 5">
    <name type="scientific">Funneliformis mosseae</name>
    <name type="common">Endomycorrhizal fungus</name>
    <name type="synonym">Glomus mosseae</name>
    <dbReference type="NCBI Taxonomy" id="27381"/>
    <lineage>
        <taxon>Eukaryota</taxon>
        <taxon>Fungi</taxon>
        <taxon>Fungi incertae sedis</taxon>
        <taxon>Mucoromycota</taxon>
        <taxon>Glomeromycotina</taxon>
        <taxon>Glomeromycetes</taxon>
        <taxon>Glomerales</taxon>
        <taxon>Glomeraceae</taxon>
        <taxon>Funneliformis</taxon>
    </lineage>
</organism>
<dbReference type="GO" id="GO:0003723">
    <property type="term" value="F:RNA binding"/>
    <property type="evidence" value="ECO:0007669"/>
    <property type="project" value="UniProtKB-UniRule"/>
</dbReference>
<gene>
    <name evidence="4" type="ORF">FMOSSE_LOCUS4496</name>
</gene>
<feature type="compositionally biased region" description="Low complexity" evidence="2">
    <location>
        <begin position="237"/>
        <end position="257"/>
    </location>
</feature>
<dbReference type="InterPro" id="IPR035979">
    <property type="entry name" value="RBD_domain_sf"/>
</dbReference>